<comment type="caution">
    <text evidence="8">The sequence shown here is derived from an EMBL/GenBank/DDBJ whole genome shotgun (WGS) entry which is preliminary data.</text>
</comment>
<keyword evidence="7" id="KW-0137">Centromere</keyword>
<dbReference type="PANTHER" id="PTHR14582">
    <property type="entry name" value="INNER KINETOCHORE SUBUNIT MAL2"/>
    <property type="match status" value="1"/>
</dbReference>
<evidence type="ECO:0000256" key="5">
    <source>
        <dbReference type="ARBA" id="ARBA00022454"/>
    </source>
</evidence>
<dbReference type="AlphaFoldDB" id="A0A852FW52"/>
<comment type="subcellular location">
    <subcellularLocation>
        <location evidence="2">Chromosome</location>
        <location evidence="2">Centromere</location>
    </subcellularLocation>
    <subcellularLocation>
        <location evidence="1">Nucleus</location>
    </subcellularLocation>
</comment>
<organism evidence="8 9">
    <name type="scientific">Peucedramus taeniatus</name>
    <name type="common">Olive warbler</name>
    <dbReference type="NCBI Taxonomy" id="135441"/>
    <lineage>
        <taxon>Eukaryota</taxon>
        <taxon>Metazoa</taxon>
        <taxon>Chordata</taxon>
        <taxon>Craniata</taxon>
        <taxon>Vertebrata</taxon>
        <taxon>Euteleostomi</taxon>
        <taxon>Archelosauria</taxon>
        <taxon>Archosauria</taxon>
        <taxon>Dinosauria</taxon>
        <taxon>Saurischia</taxon>
        <taxon>Theropoda</taxon>
        <taxon>Coelurosauria</taxon>
        <taxon>Aves</taxon>
        <taxon>Neognathae</taxon>
        <taxon>Neoaves</taxon>
        <taxon>Telluraves</taxon>
        <taxon>Australaves</taxon>
        <taxon>Passeriformes</taxon>
        <taxon>Passeroidea</taxon>
        <taxon>Fringillidae</taxon>
        <taxon>Peucedraminae</taxon>
        <taxon>Peucedramus</taxon>
    </lineage>
</organism>
<evidence type="ECO:0000256" key="6">
    <source>
        <dbReference type="ARBA" id="ARBA00023242"/>
    </source>
</evidence>
<dbReference type="GO" id="GO:0005634">
    <property type="term" value="C:nucleus"/>
    <property type="evidence" value="ECO:0007669"/>
    <property type="project" value="UniProtKB-SubCell"/>
</dbReference>
<evidence type="ECO:0000313" key="8">
    <source>
        <dbReference type="EMBL" id="NXQ20003.1"/>
    </source>
</evidence>
<proteinExistence type="inferred from homology"/>
<comment type="similarity">
    <text evidence="3">Belongs to the CENP-O/MCM21 family.</text>
</comment>
<gene>
    <name evidence="8" type="primary">Cenpo</name>
    <name evidence="8" type="ORF">PEUTAE_R14993</name>
</gene>
<dbReference type="EMBL" id="WBNO01026366">
    <property type="protein sequence ID" value="NXQ20003.1"/>
    <property type="molecule type" value="Genomic_DNA"/>
</dbReference>
<evidence type="ECO:0000256" key="1">
    <source>
        <dbReference type="ARBA" id="ARBA00004123"/>
    </source>
</evidence>
<name>A0A852FW52_PEUTA</name>
<dbReference type="PANTHER" id="PTHR14582:SF1">
    <property type="entry name" value="CENTROMERE PROTEIN O"/>
    <property type="match status" value="1"/>
</dbReference>
<keyword evidence="9" id="KW-1185">Reference proteome</keyword>
<protein>
    <recommendedName>
        <fullName evidence="4">Centromere protein O</fullName>
    </recommendedName>
</protein>
<sequence length="79" mass="9180">DSFQLELQESREGRELRICRHSIPPFIPLEPLCREFLPGKLPKFLALLCQHLNAFVGRRHQLQTFQVSIPKLNRSSPNS</sequence>
<reference evidence="8" key="1">
    <citation type="submission" date="2019-09" db="EMBL/GenBank/DDBJ databases">
        <title>Bird 10,000 Genomes (B10K) Project - Family phase.</title>
        <authorList>
            <person name="Zhang G."/>
        </authorList>
    </citation>
    <scope>NUCLEOTIDE SEQUENCE</scope>
    <source>
        <strain evidence="8">B10K-DU-002-52</strain>
        <tissue evidence="8">Muscle</tissue>
    </source>
</reference>
<dbReference type="GO" id="GO:0031511">
    <property type="term" value="C:Mis6-Sim4 complex"/>
    <property type="evidence" value="ECO:0007669"/>
    <property type="project" value="TreeGrafter"/>
</dbReference>
<feature type="non-terminal residue" evidence="8">
    <location>
        <position position="79"/>
    </location>
</feature>
<dbReference type="Proteomes" id="UP000629713">
    <property type="component" value="Unassembled WGS sequence"/>
</dbReference>
<keyword evidence="6" id="KW-0539">Nucleus</keyword>
<evidence type="ECO:0000256" key="7">
    <source>
        <dbReference type="ARBA" id="ARBA00023328"/>
    </source>
</evidence>
<accession>A0A852FW52</accession>
<keyword evidence="5" id="KW-0158">Chromosome</keyword>
<evidence type="ECO:0000256" key="2">
    <source>
        <dbReference type="ARBA" id="ARBA00004584"/>
    </source>
</evidence>
<evidence type="ECO:0000256" key="4">
    <source>
        <dbReference type="ARBA" id="ARBA00016395"/>
    </source>
</evidence>
<evidence type="ECO:0000256" key="3">
    <source>
        <dbReference type="ARBA" id="ARBA00007321"/>
    </source>
</evidence>
<dbReference type="Pfam" id="PF09496">
    <property type="entry name" value="CENP-O"/>
    <property type="match status" value="1"/>
</dbReference>
<dbReference type="InterPro" id="IPR018464">
    <property type="entry name" value="CENP-O"/>
</dbReference>
<feature type="non-terminal residue" evidence="8">
    <location>
        <position position="1"/>
    </location>
</feature>
<evidence type="ECO:0000313" key="9">
    <source>
        <dbReference type="Proteomes" id="UP000629713"/>
    </source>
</evidence>